<name>A0A1G1W5B5_9BACT</name>
<dbReference type="EMBL" id="MHCQ01000049">
    <property type="protein sequence ID" value="OGY22855.1"/>
    <property type="molecule type" value="Genomic_DNA"/>
</dbReference>
<dbReference type="Proteomes" id="UP000177103">
    <property type="component" value="Unassembled WGS sequence"/>
</dbReference>
<comment type="caution">
    <text evidence="1">The sequence shown here is derived from an EMBL/GenBank/DDBJ whole genome shotgun (WGS) entry which is preliminary data.</text>
</comment>
<protein>
    <recommendedName>
        <fullName evidence="3">DUF4258 domain-containing protein</fullName>
    </recommendedName>
</protein>
<accession>A0A1G1W5B5</accession>
<reference evidence="1 2" key="1">
    <citation type="journal article" date="2016" name="Nat. Commun.">
        <title>Thousands of microbial genomes shed light on interconnected biogeochemical processes in an aquifer system.</title>
        <authorList>
            <person name="Anantharaman K."/>
            <person name="Brown C.T."/>
            <person name="Hug L.A."/>
            <person name="Sharon I."/>
            <person name="Castelle C.J."/>
            <person name="Probst A.J."/>
            <person name="Thomas B.C."/>
            <person name="Singh A."/>
            <person name="Wilkins M.J."/>
            <person name="Karaoz U."/>
            <person name="Brodie E.L."/>
            <person name="Williams K.H."/>
            <person name="Hubbard S.S."/>
            <person name="Banfield J.F."/>
        </authorList>
    </citation>
    <scope>NUCLEOTIDE SEQUENCE [LARGE SCALE GENOMIC DNA]</scope>
</reference>
<sequence>MKVVFSQHAKKDKFFILAKHKFNLNESDVIRVIENPEHEDRESNFPNIIASRGFDEKHVLRVVYRREDDIIKIITFYPAEKGRYY</sequence>
<evidence type="ECO:0000313" key="1">
    <source>
        <dbReference type="EMBL" id="OGY22855.1"/>
    </source>
</evidence>
<gene>
    <name evidence="1" type="ORF">A2Y57_02875</name>
</gene>
<dbReference type="AlphaFoldDB" id="A0A1G1W5B5"/>
<proteinExistence type="predicted"/>
<evidence type="ECO:0008006" key="3">
    <source>
        <dbReference type="Google" id="ProtNLM"/>
    </source>
</evidence>
<organism evidence="1 2">
    <name type="scientific">Candidatus Woykebacteria bacterium RBG_13_40_7b</name>
    <dbReference type="NCBI Taxonomy" id="1802594"/>
    <lineage>
        <taxon>Bacteria</taxon>
        <taxon>Candidatus Woykeibacteriota</taxon>
    </lineage>
</organism>
<evidence type="ECO:0000313" key="2">
    <source>
        <dbReference type="Proteomes" id="UP000177103"/>
    </source>
</evidence>